<reference evidence="2" key="1">
    <citation type="journal article" date="2023" name="Front. Plant Sci.">
        <title>Chromosomal-level genome assembly of Melastoma candidum provides insights into trichome evolution.</title>
        <authorList>
            <person name="Zhong Y."/>
            <person name="Wu W."/>
            <person name="Sun C."/>
            <person name="Zou P."/>
            <person name="Liu Y."/>
            <person name="Dai S."/>
            <person name="Zhou R."/>
        </authorList>
    </citation>
    <scope>NUCLEOTIDE SEQUENCE [LARGE SCALE GENOMIC DNA]</scope>
</reference>
<dbReference type="EMBL" id="CM042882">
    <property type="protein sequence ID" value="KAI4380968.1"/>
    <property type="molecule type" value="Genomic_DNA"/>
</dbReference>
<proteinExistence type="predicted"/>
<protein>
    <submittedName>
        <fullName evidence="1">Uncharacterized protein</fullName>
    </submittedName>
</protein>
<organism evidence="1 2">
    <name type="scientific">Melastoma candidum</name>
    <dbReference type="NCBI Taxonomy" id="119954"/>
    <lineage>
        <taxon>Eukaryota</taxon>
        <taxon>Viridiplantae</taxon>
        <taxon>Streptophyta</taxon>
        <taxon>Embryophyta</taxon>
        <taxon>Tracheophyta</taxon>
        <taxon>Spermatophyta</taxon>
        <taxon>Magnoliopsida</taxon>
        <taxon>eudicotyledons</taxon>
        <taxon>Gunneridae</taxon>
        <taxon>Pentapetalae</taxon>
        <taxon>rosids</taxon>
        <taxon>malvids</taxon>
        <taxon>Myrtales</taxon>
        <taxon>Melastomataceae</taxon>
        <taxon>Melastomatoideae</taxon>
        <taxon>Melastomateae</taxon>
        <taxon>Melastoma</taxon>
    </lineage>
</organism>
<dbReference type="Proteomes" id="UP001057402">
    <property type="component" value="Chromosome 3"/>
</dbReference>
<accession>A0ACB9RPP6</accession>
<sequence length="154" mass="16207">MKIYGHWKPGGTVFWQALTMALSDTGMSRLIPSMLALMAMHRQSATSRSTSPPSNAQQGLVGGVPMTTLTSPRTSAHAASFRVSMGHLAGVTGVGTGTAGVGHGVGLGLGGGGRVQVLQALETAERKSIERRKTAVETVLDAIRRMRGRVVLRW</sequence>
<gene>
    <name evidence="1" type="ORF">MLD38_007093</name>
</gene>
<evidence type="ECO:0000313" key="1">
    <source>
        <dbReference type="EMBL" id="KAI4380968.1"/>
    </source>
</evidence>
<name>A0ACB9RPP6_9MYRT</name>
<keyword evidence="2" id="KW-1185">Reference proteome</keyword>
<evidence type="ECO:0000313" key="2">
    <source>
        <dbReference type="Proteomes" id="UP001057402"/>
    </source>
</evidence>
<comment type="caution">
    <text evidence="1">The sequence shown here is derived from an EMBL/GenBank/DDBJ whole genome shotgun (WGS) entry which is preliminary data.</text>
</comment>